<protein>
    <submittedName>
        <fullName evidence="5">Methyltransferase domain</fullName>
    </submittedName>
</protein>
<dbReference type="STRING" id="1459636.NTE_01298"/>
<evidence type="ECO:0000313" key="5">
    <source>
        <dbReference type="EMBL" id="AIF83367.1"/>
    </source>
</evidence>
<dbReference type="PANTHER" id="PTHR13610:SF11">
    <property type="entry name" value="METHYLTRANSFERASE DOMAIN-CONTAINING PROTEIN"/>
    <property type="match status" value="1"/>
</dbReference>
<keyword evidence="1 5" id="KW-0489">Methyltransferase</keyword>
<keyword evidence="6" id="KW-1185">Reference proteome</keyword>
<dbReference type="PANTHER" id="PTHR13610">
    <property type="entry name" value="METHYLTRANSFERASE DOMAIN-CONTAINING PROTEIN"/>
    <property type="match status" value="1"/>
</dbReference>
<dbReference type="InterPro" id="IPR029063">
    <property type="entry name" value="SAM-dependent_MTases_sf"/>
</dbReference>
<dbReference type="KEGG" id="nev:NTE_01298"/>
<gene>
    <name evidence="5" type="ORF">NTE_01298</name>
</gene>
<dbReference type="InterPro" id="IPR026170">
    <property type="entry name" value="FAM173A/B"/>
</dbReference>
<dbReference type="GO" id="GO:0032259">
    <property type="term" value="P:methylation"/>
    <property type="evidence" value="ECO:0007669"/>
    <property type="project" value="UniProtKB-KW"/>
</dbReference>
<dbReference type="eggNOG" id="arCOG01631">
    <property type="taxonomic scope" value="Archaea"/>
</dbReference>
<evidence type="ECO:0000256" key="3">
    <source>
        <dbReference type="ARBA" id="ARBA00022691"/>
    </source>
</evidence>
<evidence type="ECO:0000256" key="1">
    <source>
        <dbReference type="ARBA" id="ARBA00022603"/>
    </source>
</evidence>
<dbReference type="Pfam" id="PF08123">
    <property type="entry name" value="DOT1"/>
    <property type="match status" value="1"/>
</dbReference>
<evidence type="ECO:0000313" key="6">
    <source>
        <dbReference type="Proteomes" id="UP000028194"/>
    </source>
</evidence>
<name>A0A075MRC4_9ARCH</name>
<dbReference type="EMBL" id="CP007174">
    <property type="protein sequence ID" value="AIF83367.1"/>
    <property type="molecule type" value="Genomic_DNA"/>
</dbReference>
<dbReference type="Gene3D" id="3.40.50.150">
    <property type="entry name" value="Vaccinia Virus protein VP39"/>
    <property type="match status" value="1"/>
</dbReference>
<dbReference type="GO" id="GO:0031151">
    <property type="term" value="F:histone H3K79 methyltransferase activity"/>
    <property type="evidence" value="ECO:0007669"/>
    <property type="project" value="InterPro"/>
</dbReference>
<dbReference type="AlphaFoldDB" id="A0A075MRC4"/>
<organism evidence="5 6">
    <name type="scientific">Candidatus Nitrososphaera evergladensis SR1</name>
    <dbReference type="NCBI Taxonomy" id="1459636"/>
    <lineage>
        <taxon>Archaea</taxon>
        <taxon>Nitrososphaerota</taxon>
        <taxon>Nitrososphaeria</taxon>
        <taxon>Nitrososphaerales</taxon>
        <taxon>Nitrososphaeraceae</taxon>
        <taxon>Nitrososphaera</taxon>
    </lineage>
</organism>
<feature type="domain" description="DOT1" evidence="4">
    <location>
        <begin position="21"/>
        <end position="88"/>
    </location>
</feature>
<dbReference type="HOGENOM" id="CLU_1136086_0_0_2"/>
<dbReference type="InterPro" id="IPR025789">
    <property type="entry name" value="DOT1_dom"/>
</dbReference>
<accession>A0A075MRC4</accession>
<evidence type="ECO:0000259" key="4">
    <source>
        <dbReference type="Pfam" id="PF08123"/>
    </source>
</evidence>
<dbReference type="SUPFAM" id="SSF53335">
    <property type="entry name" value="S-adenosyl-L-methionine-dependent methyltransferases"/>
    <property type="match status" value="1"/>
</dbReference>
<evidence type="ECO:0000256" key="2">
    <source>
        <dbReference type="ARBA" id="ARBA00022679"/>
    </source>
</evidence>
<dbReference type="Proteomes" id="UP000028194">
    <property type="component" value="Chromosome"/>
</dbReference>
<dbReference type="CDD" id="cd02440">
    <property type="entry name" value="AdoMet_MTases"/>
    <property type="match status" value="1"/>
</dbReference>
<keyword evidence="3" id="KW-0949">S-adenosyl-L-methionine</keyword>
<proteinExistence type="predicted"/>
<keyword evidence="2 5" id="KW-0808">Transferase</keyword>
<sequence length="278" mass="31147">MNIAEFMSTLPENVVRGESVELPEHALLQMFKLAGVKKNDTFFHLGCGQGEAVALAVKKFGVKKAVGVEIDEDAAAKARRKISHLRKNNNAEIVTGDIRDADISGASVVLFWFSDPAIVDAMVKKFRKELKDGARVITIWSPPGMMLPQKVDFPFFVCEKPFKYATSVRQQIKAVYGNKCIDFTAAWLLAERYIDALGVVPGQYRRFVNMLQSMVIWINAWNMGVTCEDGVPPPVNAYLGILREFFGIDMKDLFTRDPKDESMTMMKMPSDDDKMGCC</sequence>
<reference evidence="5 6" key="1">
    <citation type="journal article" date="2014" name="PLoS ONE">
        <title>Genome Sequence of Candidatus Nitrososphaera evergladensis from Group I.1b Enriched from Everglades Soil Reveals Novel Genomic Features of the Ammonia-Oxidizing Archaea.</title>
        <authorList>
            <person name="Zhalnina K.V."/>
            <person name="Dias R."/>
            <person name="Leonard M.T."/>
            <person name="Dorr de Quadros P."/>
            <person name="Camargo F.A."/>
            <person name="Drew J.C."/>
            <person name="Farmerie W.G."/>
            <person name="Daroub S.H."/>
            <person name="Triplett E.W."/>
        </authorList>
    </citation>
    <scope>NUCLEOTIDE SEQUENCE [LARGE SCALE GENOMIC DNA]</scope>
    <source>
        <strain evidence="5 6">SR1</strain>
    </source>
</reference>